<accession>A0A1I7ZT75</accession>
<keyword evidence="3" id="KW-1185">Reference proteome</keyword>
<protein>
    <submittedName>
        <fullName evidence="4">7TM_GPCR_Srx domain-containing protein</fullName>
    </submittedName>
</protein>
<keyword evidence="1" id="KW-0472">Membrane</keyword>
<keyword evidence="1" id="KW-1133">Transmembrane helix</keyword>
<name>A0A1I7ZT75_9BILA</name>
<evidence type="ECO:0000313" key="4">
    <source>
        <dbReference type="WBParaSite" id="L893_g29585.t1"/>
    </source>
</evidence>
<feature type="transmembrane region" description="Helical" evidence="1">
    <location>
        <begin position="168"/>
        <end position="189"/>
    </location>
</feature>
<dbReference type="SUPFAM" id="SSF81321">
    <property type="entry name" value="Family A G protein-coupled receptor-like"/>
    <property type="match status" value="1"/>
</dbReference>
<proteinExistence type="predicted"/>
<reference evidence="4" key="1">
    <citation type="submission" date="2016-11" db="UniProtKB">
        <authorList>
            <consortium name="WormBaseParasite"/>
        </authorList>
    </citation>
    <scope>IDENTIFICATION</scope>
</reference>
<dbReference type="AlphaFoldDB" id="A0A1I7ZT75"/>
<dbReference type="Proteomes" id="UP000095287">
    <property type="component" value="Unplaced"/>
</dbReference>
<dbReference type="Gene3D" id="1.20.1070.10">
    <property type="entry name" value="Rhodopsin 7-helix transmembrane proteins"/>
    <property type="match status" value="1"/>
</dbReference>
<feature type="transmembrane region" description="Helical" evidence="1">
    <location>
        <begin position="75"/>
        <end position="96"/>
    </location>
</feature>
<feature type="transmembrane region" description="Helical" evidence="1">
    <location>
        <begin position="195"/>
        <end position="218"/>
    </location>
</feature>
<evidence type="ECO:0000313" key="3">
    <source>
        <dbReference type="Proteomes" id="UP000095287"/>
    </source>
</evidence>
<sequence>MTAIGAAQCTLMAITSFNGVMLLCNTHFSYFLDKFLMAVLEGAFIASVLLLLVLAINRFYIFYAIRWIQMGTAKVIFNILVGLSWLVGLFFTVILLTPGNDLRFSLQDYGNVFDPATTVVSTLVLLVSTSALGVAFFFYMATVLVIVQRRFTVKAPASSRIMSGEIRLFVQGVVDFLFAIAMEVFFYFAPPTRAAMIAIEVAFILYNGYLNPVAYVIINRTIERPVERLCKIKECQFTRGLRIETAWGKIY</sequence>
<feature type="transmembrane region" description="Helical" evidence="1">
    <location>
        <begin position="116"/>
        <end position="147"/>
    </location>
</feature>
<keyword evidence="1" id="KW-0812">Transmembrane</keyword>
<organism evidence="3 4">
    <name type="scientific">Steinernema glaseri</name>
    <dbReference type="NCBI Taxonomy" id="37863"/>
    <lineage>
        <taxon>Eukaryota</taxon>
        <taxon>Metazoa</taxon>
        <taxon>Ecdysozoa</taxon>
        <taxon>Nematoda</taxon>
        <taxon>Chromadorea</taxon>
        <taxon>Rhabditida</taxon>
        <taxon>Tylenchina</taxon>
        <taxon>Panagrolaimomorpha</taxon>
        <taxon>Strongyloidoidea</taxon>
        <taxon>Steinernematidae</taxon>
        <taxon>Steinernema</taxon>
    </lineage>
</organism>
<evidence type="ECO:0000259" key="2">
    <source>
        <dbReference type="Pfam" id="PF10328"/>
    </source>
</evidence>
<feature type="transmembrane region" description="Helical" evidence="1">
    <location>
        <begin position="43"/>
        <end position="63"/>
    </location>
</feature>
<feature type="domain" description="7TM GPCR serpentine receptor class x (Srx)" evidence="2">
    <location>
        <begin position="11"/>
        <end position="192"/>
    </location>
</feature>
<dbReference type="WBParaSite" id="L893_g29585.t1">
    <property type="protein sequence ID" value="L893_g29585.t1"/>
    <property type="gene ID" value="L893_g29585"/>
</dbReference>
<dbReference type="InterPro" id="IPR019430">
    <property type="entry name" value="7TM_GPCR_serpentine_rcpt_Srx"/>
</dbReference>
<dbReference type="Pfam" id="PF10328">
    <property type="entry name" value="7TM_GPCR_Srx"/>
    <property type="match status" value="1"/>
</dbReference>
<evidence type="ECO:0000256" key="1">
    <source>
        <dbReference type="SAM" id="Phobius"/>
    </source>
</evidence>